<proteinExistence type="predicted"/>
<dbReference type="RefSeq" id="WP_218405691.1">
    <property type="nucleotide sequence ID" value="NZ_JAGSPC010000004.1"/>
</dbReference>
<evidence type="ECO:0000313" key="2">
    <source>
        <dbReference type="Proteomes" id="UP001138681"/>
    </source>
</evidence>
<organism evidence="1 2">
    <name type="scientific">Erythrobacter crassostreae</name>
    <dbReference type="NCBI Taxonomy" id="2828328"/>
    <lineage>
        <taxon>Bacteria</taxon>
        <taxon>Pseudomonadati</taxon>
        <taxon>Pseudomonadota</taxon>
        <taxon>Alphaproteobacteria</taxon>
        <taxon>Sphingomonadales</taxon>
        <taxon>Erythrobacteraceae</taxon>
        <taxon>Erythrobacter/Porphyrobacter group</taxon>
        <taxon>Erythrobacter</taxon>
    </lineage>
</organism>
<dbReference type="AlphaFoldDB" id="A0A9X1JNC1"/>
<reference evidence="1" key="1">
    <citation type="submission" date="2021-04" db="EMBL/GenBank/DDBJ databases">
        <authorList>
            <person name="Pira H."/>
            <person name="Risdian C."/>
            <person name="Wink J."/>
        </authorList>
    </citation>
    <scope>NUCLEOTIDE SEQUENCE</scope>
    <source>
        <strain evidence="1">WH158</strain>
    </source>
</reference>
<name>A0A9X1JNC1_9SPHN</name>
<accession>A0A9X1JNC1</accession>
<evidence type="ECO:0000313" key="1">
    <source>
        <dbReference type="EMBL" id="MBV7260304.1"/>
    </source>
</evidence>
<dbReference type="Proteomes" id="UP001138681">
    <property type="component" value="Unassembled WGS sequence"/>
</dbReference>
<gene>
    <name evidence="1" type="ORF">KCG46_12055</name>
</gene>
<comment type="caution">
    <text evidence="1">The sequence shown here is derived from an EMBL/GenBank/DDBJ whole genome shotgun (WGS) entry which is preliminary data.</text>
</comment>
<sequence>MKIHSPITSPDPDDQERGEDLLKDLIVISSYDQISALDAPVFDPSATVKLVPYKEELAVGLLLGGDERMALGIFAEALRQVMQCFSRFEPMNQTPIHRSYPSPRSLFPATAQIVFVRDGVDHPFTYEPEHHALCGGFETLTEGEYDLRLDIVGDLQRISPLYGDLGPTLCALETGHLLEQLRDTLGALGHTVRSELSGSDWFGPHSQNGNSLESIFPIASLILEDGRFNWSPEESGRLAKLRVPVPQLNKADRGRVATAIGRLVCPPAPAVSLKPGRSAGLGATLSASEAQGFQRSSGHFPFGIFGAPTGSEERDALIDQCHQAFQDLCSEWPDHQISAHLLMPQPGDQVRKINLRDKQSYAFPEANQQKLADAFGTSFNIDLNTIPAILLFSARFADFVNAKSSWPYIQTLGAAGTVAQRICVNASSLGFFARPFKGVMAKKIENGFAMDGQVFYSVILGKRRAWQPYYSFEQI</sequence>
<keyword evidence="2" id="KW-1185">Reference proteome</keyword>
<dbReference type="EMBL" id="JAGSPC010000004">
    <property type="protein sequence ID" value="MBV7260304.1"/>
    <property type="molecule type" value="Genomic_DNA"/>
</dbReference>
<protein>
    <submittedName>
        <fullName evidence="1">Uncharacterized protein</fullName>
    </submittedName>
</protein>